<keyword evidence="2" id="KW-0732">Signal</keyword>
<evidence type="ECO:0000313" key="14">
    <source>
        <dbReference type="Proteomes" id="UP000887568"/>
    </source>
</evidence>
<feature type="transmembrane region" description="Helical" evidence="9">
    <location>
        <begin position="2074"/>
        <end position="2098"/>
    </location>
</feature>
<accession>A0A913Z2X7</accession>
<feature type="domain" description="EGF-like" evidence="11">
    <location>
        <begin position="810"/>
        <end position="852"/>
    </location>
</feature>
<feature type="domain" description="EGF-like" evidence="11">
    <location>
        <begin position="1021"/>
        <end position="1062"/>
    </location>
</feature>
<dbReference type="Proteomes" id="UP000887568">
    <property type="component" value="Unplaced"/>
</dbReference>
<evidence type="ECO:0000259" key="10">
    <source>
        <dbReference type="PROSITE" id="PS50024"/>
    </source>
</evidence>
<keyword evidence="6" id="KW-0325">Glycoprotein</keyword>
<dbReference type="PROSITE" id="PS00022">
    <property type="entry name" value="EGF_1"/>
    <property type="match status" value="5"/>
</dbReference>
<feature type="domain" description="EGF-like" evidence="11">
    <location>
        <begin position="977"/>
        <end position="1016"/>
    </location>
</feature>
<dbReference type="RefSeq" id="XP_038046062.1">
    <property type="nucleotide sequence ID" value="XM_038190134.1"/>
</dbReference>
<dbReference type="FunFam" id="2.10.25.10:FF:000027">
    <property type="entry name" value="Thrombospondin 3"/>
    <property type="match status" value="1"/>
</dbReference>
<dbReference type="InterPro" id="IPR018097">
    <property type="entry name" value="EGF_Ca-bd_CS"/>
</dbReference>
<evidence type="ECO:0000259" key="11">
    <source>
        <dbReference type="PROSITE" id="PS50026"/>
    </source>
</evidence>
<feature type="domain" description="EGF-like" evidence="11">
    <location>
        <begin position="1480"/>
        <end position="1518"/>
    </location>
</feature>
<evidence type="ECO:0000256" key="5">
    <source>
        <dbReference type="ARBA" id="ARBA00023157"/>
    </source>
</evidence>
<keyword evidence="9" id="KW-0812">Transmembrane</keyword>
<evidence type="ECO:0000256" key="2">
    <source>
        <dbReference type="ARBA" id="ARBA00022729"/>
    </source>
</evidence>
<dbReference type="SMART" id="SM00181">
    <property type="entry name" value="EGF"/>
    <property type="match status" value="31"/>
</dbReference>
<dbReference type="InterPro" id="IPR049883">
    <property type="entry name" value="NOTCH1_EGF-like"/>
</dbReference>
<dbReference type="InterPro" id="IPR001881">
    <property type="entry name" value="EGF-like_Ca-bd_dom"/>
</dbReference>
<evidence type="ECO:0000256" key="9">
    <source>
        <dbReference type="SAM" id="Phobius"/>
    </source>
</evidence>
<dbReference type="InterPro" id="IPR000152">
    <property type="entry name" value="EGF-type_Asp/Asn_hydroxyl_site"/>
</dbReference>
<dbReference type="PROSITE" id="PS50024">
    <property type="entry name" value="SEA"/>
    <property type="match status" value="1"/>
</dbReference>
<feature type="domain" description="EGF-like" evidence="11">
    <location>
        <begin position="1281"/>
        <end position="1320"/>
    </location>
</feature>
<dbReference type="SUPFAM" id="SSF57184">
    <property type="entry name" value="Growth factor receptor domain"/>
    <property type="match status" value="7"/>
</dbReference>
<keyword evidence="5 7" id="KW-1015">Disulfide bond</keyword>
<feature type="domain" description="EGF-like" evidence="11">
    <location>
        <begin position="1519"/>
        <end position="1559"/>
    </location>
</feature>
<dbReference type="SUPFAM" id="SSF82671">
    <property type="entry name" value="SEA domain"/>
    <property type="match status" value="1"/>
</dbReference>
<keyword evidence="4" id="KW-0106">Calcium</keyword>
<feature type="domain" description="EGF-like" evidence="11">
    <location>
        <begin position="1238"/>
        <end position="1280"/>
    </location>
</feature>
<dbReference type="FunFam" id="2.10.25.10:FF:000038">
    <property type="entry name" value="Fibrillin 2"/>
    <property type="match status" value="13"/>
</dbReference>
<organism evidence="13 14">
    <name type="scientific">Patiria miniata</name>
    <name type="common">Bat star</name>
    <name type="synonym">Asterina miniata</name>
    <dbReference type="NCBI Taxonomy" id="46514"/>
    <lineage>
        <taxon>Eukaryota</taxon>
        <taxon>Metazoa</taxon>
        <taxon>Echinodermata</taxon>
        <taxon>Eleutherozoa</taxon>
        <taxon>Asterozoa</taxon>
        <taxon>Asteroidea</taxon>
        <taxon>Valvatacea</taxon>
        <taxon>Valvatida</taxon>
        <taxon>Asterinidae</taxon>
        <taxon>Patiria</taxon>
    </lineage>
</organism>
<keyword evidence="9" id="KW-0472">Membrane</keyword>
<evidence type="ECO:0000313" key="13">
    <source>
        <dbReference type="EnsemblMetazoa" id="XP_038046062.1"/>
    </source>
</evidence>
<feature type="domain" description="EGF-like" evidence="11">
    <location>
        <begin position="685"/>
        <end position="726"/>
    </location>
</feature>
<evidence type="ECO:0000256" key="4">
    <source>
        <dbReference type="ARBA" id="ARBA00022837"/>
    </source>
</evidence>
<dbReference type="InterPro" id="IPR000082">
    <property type="entry name" value="SEA_dom"/>
</dbReference>
<dbReference type="FunFam" id="2.10.25.10:FF:000005">
    <property type="entry name" value="Fibrillin 2"/>
    <property type="match status" value="1"/>
</dbReference>
<evidence type="ECO:0000259" key="12">
    <source>
        <dbReference type="PROSITE" id="PS51233"/>
    </source>
</evidence>
<feature type="domain" description="EGF-like" evidence="11">
    <location>
        <begin position="769"/>
        <end position="809"/>
    </location>
</feature>
<dbReference type="Gene3D" id="2.60.40.10">
    <property type="entry name" value="Immunoglobulins"/>
    <property type="match status" value="1"/>
</dbReference>
<dbReference type="Pfam" id="PF00008">
    <property type="entry name" value="EGF"/>
    <property type="match status" value="3"/>
</dbReference>
<dbReference type="InterPro" id="IPR036364">
    <property type="entry name" value="SEA_dom_sf"/>
</dbReference>
<evidence type="ECO:0000256" key="1">
    <source>
        <dbReference type="ARBA" id="ARBA00022536"/>
    </source>
</evidence>
<dbReference type="PANTHER" id="PTHR24039:SF57">
    <property type="entry name" value="FIBROPELLIN-2"/>
    <property type="match status" value="1"/>
</dbReference>
<feature type="domain" description="EGF-like" evidence="11">
    <location>
        <begin position="2002"/>
        <end position="2040"/>
    </location>
</feature>
<dbReference type="Pfam" id="PF12947">
    <property type="entry name" value="EGF_3"/>
    <property type="match status" value="6"/>
</dbReference>
<feature type="domain" description="EGF-like" evidence="11">
    <location>
        <begin position="1063"/>
        <end position="1108"/>
    </location>
</feature>
<dbReference type="SMART" id="SM00216">
    <property type="entry name" value="VWD"/>
    <property type="match status" value="1"/>
</dbReference>
<keyword evidence="14" id="KW-1185">Reference proteome</keyword>
<feature type="domain" description="EGF-like" evidence="11">
    <location>
        <begin position="932"/>
        <end position="976"/>
    </location>
</feature>
<reference evidence="13" key="1">
    <citation type="submission" date="2022-11" db="UniProtKB">
        <authorList>
            <consortium name="EnsemblMetazoa"/>
        </authorList>
    </citation>
    <scope>IDENTIFICATION</scope>
</reference>
<evidence type="ECO:0000256" key="8">
    <source>
        <dbReference type="SAM" id="MobiDB-lite"/>
    </source>
</evidence>
<dbReference type="OrthoDB" id="5966313at2759"/>
<feature type="disulfide bond" evidence="7">
    <location>
        <begin position="1549"/>
        <end position="1558"/>
    </location>
</feature>
<feature type="region of interest" description="Disordered" evidence="8">
    <location>
        <begin position="2042"/>
        <end position="2068"/>
    </location>
</feature>
<proteinExistence type="predicted"/>
<dbReference type="SUPFAM" id="SSF57196">
    <property type="entry name" value="EGF/Laminin"/>
    <property type="match status" value="4"/>
</dbReference>
<dbReference type="PROSITE" id="PS51233">
    <property type="entry name" value="VWFD"/>
    <property type="match status" value="1"/>
</dbReference>
<keyword evidence="9" id="KW-1133">Transmembrane helix</keyword>
<dbReference type="InterPro" id="IPR013783">
    <property type="entry name" value="Ig-like_fold"/>
</dbReference>
<dbReference type="PROSITE" id="PS50026">
    <property type="entry name" value="EGF_3"/>
    <property type="match status" value="20"/>
</dbReference>
<dbReference type="InterPro" id="IPR000742">
    <property type="entry name" value="EGF"/>
</dbReference>
<feature type="disulfide bond" evidence="7">
    <location>
        <begin position="1508"/>
        <end position="1517"/>
    </location>
</feature>
<evidence type="ECO:0000256" key="3">
    <source>
        <dbReference type="ARBA" id="ARBA00022737"/>
    </source>
</evidence>
<evidence type="ECO:0000256" key="7">
    <source>
        <dbReference type="PROSITE-ProRule" id="PRU00076"/>
    </source>
</evidence>
<feature type="domain" description="EGF-like" evidence="11">
    <location>
        <begin position="1440"/>
        <end position="1479"/>
    </location>
</feature>
<feature type="domain" description="EGF-like" evidence="11">
    <location>
        <begin position="1109"/>
        <end position="1147"/>
    </location>
</feature>
<feature type="domain" description="EGF-like" evidence="11">
    <location>
        <begin position="727"/>
        <end position="768"/>
    </location>
</feature>
<dbReference type="Pfam" id="PF07645">
    <property type="entry name" value="EGF_CA"/>
    <property type="match status" value="10"/>
</dbReference>
<comment type="caution">
    <text evidence="7">Lacks conserved residue(s) required for the propagation of feature annotation.</text>
</comment>
<feature type="disulfide bond" evidence="7">
    <location>
        <begin position="2011"/>
        <end position="2028"/>
    </location>
</feature>
<dbReference type="PROSITE" id="PS01187">
    <property type="entry name" value="EGF_CA"/>
    <property type="match status" value="5"/>
</dbReference>
<dbReference type="CDD" id="cd00054">
    <property type="entry name" value="EGF_CA"/>
    <property type="match status" value="12"/>
</dbReference>
<keyword evidence="1 7" id="KW-0245">EGF-like domain</keyword>
<feature type="domain" description="EGF-like" evidence="11">
    <location>
        <begin position="502"/>
        <end position="547"/>
    </location>
</feature>
<dbReference type="GeneID" id="119720462"/>
<sequence length="2212" mass="238220">MNWNENLLPNDNVIQGFTCGQYGNKFYLNVPSYSRFRPGSVVGNTGMYGRWVQRLDSLPDNFVNPRLFCRNWYSGQVVNRSSSSLGEYRLSTPTPSPTPDNQEVLPRYYCCQASTLCHLYDDYRPAMGCYNYRPPWWFWFWGDPHIKTLDGVEYTFNGLGEYTVALIEDENGAQIFELQGRTQRATNVETGQLTDATFYSGFAAEYSGEGRVEVKLNKRQEADDLITTVNGDVVTPTTAGLLIGNVTVKRDASTNKVVTMFPGDIQFTVGVNNSIGDITVQLGQTYRGKTKGLLGVWDGDQGNDATRRDGTIQPATGDNGAMIERDFYNFGETWRITEQDSLFYYVGDETWALSNDHSFLPSFYEDLVAAATPEKLQKAQELCGDNKMCLFDTLATDDESIGQSTVMLNEMNSETESAATNYPPNITASDTFRVTVGVQFTEQLEAMDPDEDDVIFSLVEPIEGASITEDGGLFTWTPADQSKVMVAFLATDGKANTTHEPTVQLCDCKNGGTCLWDEFVMGTDVVENSFGVVLCECEPGWSGEFCEVDYDACEDGPCFMGVACFDEAPPSLNNTCGPCPEGLEGDGRFCQDIDECELYQDEPASSGGRGCDQICNNTLMDYNCSCESGYSLYIDNRRCIDIDECELGLHNCSVNAVCNNTKGSYECECKPGFRDDFMDGTSCTDLVECTDNSSYTCDEKAKCENTIGSYLCVCIAGYEGDGKTCQDLNECARDMDDNCHAEADCTNTVGSYTCACGDGWTGDGTNCTNINECAAPLPVCDENAECTDTQGSFLCQCNTGYVGNGMMCADLNECTTGQDDCLAVTGECSNTVGSFDCSCKDGYTGDGRTTCTDIDECQGSNDCSENANCTNTVGSYQCDCVTGYTGDGQTCTDIDECTLELDNCQQECFNTEGSFDCNCSAGFTLQDGVCQDIDECTSLSDPHRCGANSMCANLAGSYECRCYPGYTLNSDQRTCSDVNECQAGTHNCDAMSQMCVNDEPYFTCDCKPGFSSEIFNGSCSDINECLNDTLNDCHIDADCLNNNGFFTCQCKDGFTGTGQLCFDIDECSLPTDDPNYANCSRFASCTNLAGSFQCNCNTGYEGDGQTCQNINECESGISACATNSTCTDNQGSYLCTCDDGFRGDGFTSCVNINECQENPGVCHSLATCTDTEGSYRCDCNQGYQGNGTYCEDLNECMTGSDECAANIAKCTNNVGSYMCSCVDGYVSAGFPIGRQCDDIDECALNLDTCDTSVSLCNNTIGSYMCDCKEGYEKNALSQCEDVNECDDTPCTMANSMCANLPGTYECNCMLGFYQQGATCLAAYSKEVSAVFEIISGLVVDSAGFDLATGSVTYRQDLKTSMEAAFGDSSLSSSFRDVVITSLTLNSDSTTALLKLVINFQSGSMHSDLDVIMALLAQLTGSNGGQLAPNHQLIRRTFIIGVPKCDSAPCENSGECVEDNLATGGYTCTCPTGYSGQNCQVAPCDVNPCMNSGNCAVNSSSDTGYTCTCDQGFSGPRCETLAPCQMGNDCVNGATCVNDLNNPRGYTCSCDVGFMGENCEIACTLSCANGGTLDLAACTCTCTDNWSGLSCDDCTLDCMNGGNLNQPTCQCMCENAWMGTTCTDCGLTSCPPGEDLFNSTCQCSACPFTCFNNGVQEQNCQCTCDSDQNWTGDDCSECPLQCANGAELKSQTCKCSCTGNWMGTTCSECQLNCANGGNLNSGTCQCTCAGSWTGTTCSDCPLSCANNGTLNDGACQCQCDKNWMGITCTDCNLSCENGGTLKTATCHCSCAQSWTGANCSELTCLFVSECPLSASSCSNGGTFDAEFCQCLCPSDYAGPTCIAASPCLLDTALCPDTDGKFCQPATSAAGYTCKCNGFAEYFTNSDGSCSKRTSFRFGMAFDLPFLSAYRNPSSASWRKLARRITSAILNKLRGDSLTDRVIGVTVLSLEEGSVVAQTALAFQGQQPSVDVISNVIAENDTLYDGVDDIALVPDSVSYTNTSLLSDCTQDGCMNGGTCESSGFSPQPTCSCPASFTGERCETAVTTSPPDLTTETPPDLTTETPATEGGGGVSPLATVLIIVGCVVLLLVIAGIVIWCCMRRQYLIKSQIYHQSSRRLQANREPFGFEDRRDRSLSSDESYNVADYSEEERRMNRLAHVMSRSPYLQTMQSHSEFIRPYMVTGNEALERYREEEARDGGDVAGRVVYNPALYY</sequence>
<feature type="domain" description="EGF-like" evidence="11">
    <location>
        <begin position="853"/>
        <end position="892"/>
    </location>
</feature>
<dbReference type="InterPro" id="IPR001846">
    <property type="entry name" value="VWF_type-D"/>
</dbReference>
<dbReference type="InterPro" id="IPR013032">
    <property type="entry name" value="EGF-like_CS"/>
</dbReference>
<feature type="domain" description="VWFD" evidence="12">
    <location>
        <begin position="136"/>
        <end position="342"/>
    </location>
</feature>
<name>A0A913Z2X7_PATMI</name>
<dbReference type="InterPro" id="IPR009030">
    <property type="entry name" value="Growth_fac_rcpt_cys_sf"/>
</dbReference>
<protein>
    <submittedName>
        <fullName evidence="13">Uncharacterized protein</fullName>
    </submittedName>
</protein>
<evidence type="ECO:0000256" key="6">
    <source>
        <dbReference type="ARBA" id="ARBA00023180"/>
    </source>
</evidence>
<dbReference type="Gene3D" id="2.10.25.10">
    <property type="entry name" value="Laminin"/>
    <property type="match status" value="24"/>
</dbReference>
<feature type="domain" description="EGF-like" evidence="11">
    <location>
        <begin position="893"/>
        <end position="931"/>
    </location>
</feature>
<dbReference type="PROSITE" id="PS01186">
    <property type="entry name" value="EGF_2"/>
    <property type="match status" value="15"/>
</dbReference>
<feature type="compositionally biased region" description="Low complexity" evidence="8">
    <location>
        <begin position="2044"/>
        <end position="2065"/>
    </location>
</feature>
<feature type="disulfide bond" evidence="7">
    <location>
        <begin position="2030"/>
        <end position="2039"/>
    </location>
</feature>
<keyword evidence="3" id="KW-0677">Repeat</keyword>
<feature type="domain" description="EGF-like" evidence="11">
    <location>
        <begin position="641"/>
        <end position="679"/>
    </location>
</feature>
<dbReference type="SMART" id="SM00179">
    <property type="entry name" value="EGF_CA"/>
    <property type="match status" value="20"/>
</dbReference>
<dbReference type="PANTHER" id="PTHR24039">
    <property type="entry name" value="FIBRILLIN-RELATED"/>
    <property type="match status" value="1"/>
</dbReference>
<dbReference type="Pfam" id="PF01390">
    <property type="entry name" value="SEA"/>
    <property type="match status" value="1"/>
</dbReference>
<dbReference type="Pfam" id="PF12661">
    <property type="entry name" value="hEGF"/>
    <property type="match status" value="1"/>
</dbReference>
<feature type="domain" description="EGF-like" evidence="11">
    <location>
        <begin position="1151"/>
        <end position="1191"/>
    </location>
</feature>
<dbReference type="GO" id="GO:0005509">
    <property type="term" value="F:calcium ion binding"/>
    <property type="evidence" value="ECO:0007669"/>
    <property type="project" value="InterPro"/>
</dbReference>
<feature type="disulfide bond" evidence="7">
    <location>
        <begin position="1469"/>
        <end position="1478"/>
    </location>
</feature>
<dbReference type="PROSITE" id="PS00010">
    <property type="entry name" value="ASX_HYDROXYL"/>
    <property type="match status" value="16"/>
</dbReference>
<feature type="disulfide bond" evidence="7">
    <location>
        <begin position="537"/>
        <end position="546"/>
    </location>
</feature>
<dbReference type="InterPro" id="IPR024731">
    <property type="entry name" value="NELL2-like_EGF"/>
</dbReference>
<feature type="domain" description="SEA" evidence="10">
    <location>
        <begin position="1890"/>
        <end position="2002"/>
    </location>
</feature>
<dbReference type="EnsemblMetazoa" id="XM_038190134.1">
    <property type="protein sequence ID" value="XP_038046062.1"/>
    <property type="gene ID" value="LOC119720462"/>
</dbReference>